<keyword evidence="1" id="KW-1133">Transmembrane helix</keyword>
<reference evidence="2 3" key="1">
    <citation type="submission" date="2017-04" db="EMBL/GenBank/DDBJ databases">
        <authorList>
            <person name="Afonso C.L."/>
            <person name="Miller P.J."/>
            <person name="Scott M.A."/>
            <person name="Spackman E."/>
            <person name="Goraichik I."/>
            <person name="Dimitrov K.M."/>
            <person name="Suarez D.L."/>
            <person name="Swayne D.E."/>
        </authorList>
    </citation>
    <scope>NUCLEOTIDE SEQUENCE [LARGE SCALE GENOMIC DNA]</scope>
    <source>
        <strain evidence="2 3">CGMCC 1.12644</strain>
    </source>
</reference>
<evidence type="ECO:0000256" key="1">
    <source>
        <dbReference type="SAM" id="Phobius"/>
    </source>
</evidence>
<proteinExistence type="predicted"/>
<accession>A0A1W2EQ99</accession>
<evidence type="ECO:0000313" key="3">
    <source>
        <dbReference type="Proteomes" id="UP000192330"/>
    </source>
</evidence>
<keyword evidence="1" id="KW-0812">Transmembrane</keyword>
<dbReference type="EMBL" id="FWYD01000036">
    <property type="protein sequence ID" value="SMD11702.1"/>
    <property type="molecule type" value="Genomic_DNA"/>
</dbReference>
<gene>
    <name evidence="2" type="ORF">SAMN06295998_13611</name>
</gene>
<dbReference type="AlphaFoldDB" id="A0A1W2EQ99"/>
<dbReference type="RefSeq" id="WP_084355091.1">
    <property type="nucleotide sequence ID" value="NZ_FWYD01000036.1"/>
</dbReference>
<sequence length="99" mass="11128">MTNSADEPVGPRPTIFVEKQTYRMRRIMDAARLVPLLGVVLFAIPLLWPRGPDMGIMTSRTILYLFGVWVVLILVTMRLSYVLRSLPPADRSTDRGGAL</sequence>
<feature type="transmembrane region" description="Helical" evidence="1">
    <location>
        <begin position="61"/>
        <end position="81"/>
    </location>
</feature>
<organism evidence="2 3">
    <name type="scientific">Primorskyibacter flagellatus</name>
    <dbReference type="NCBI Taxonomy" id="1387277"/>
    <lineage>
        <taxon>Bacteria</taxon>
        <taxon>Pseudomonadati</taxon>
        <taxon>Pseudomonadota</taxon>
        <taxon>Alphaproteobacteria</taxon>
        <taxon>Rhodobacterales</taxon>
        <taxon>Roseobacteraceae</taxon>
        <taxon>Primorskyibacter</taxon>
    </lineage>
</organism>
<dbReference type="Proteomes" id="UP000192330">
    <property type="component" value="Unassembled WGS sequence"/>
</dbReference>
<dbReference type="OrthoDB" id="7871801at2"/>
<keyword evidence="1" id="KW-0472">Membrane</keyword>
<name>A0A1W2EQ99_9RHOB</name>
<protein>
    <submittedName>
        <fullName evidence="2">Uncharacterized protein</fullName>
    </submittedName>
</protein>
<evidence type="ECO:0000313" key="2">
    <source>
        <dbReference type="EMBL" id="SMD11702.1"/>
    </source>
</evidence>
<feature type="transmembrane region" description="Helical" evidence="1">
    <location>
        <begin position="30"/>
        <end position="49"/>
    </location>
</feature>
<keyword evidence="3" id="KW-1185">Reference proteome</keyword>
<dbReference type="STRING" id="1387277.SAMN06295998_13611"/>